<accession>A0A2P8FID3</accession>
<gene>
    <name evidence="1" type="ORF">CLV42_1238</name>
</gene>
<organism evidence="1 2">
    <name type="scientific">Chitinophaga ginsengisoli</name>
    <dbReference type="NCBI Taxonomy" id="363837"/>
    <lineage>
        <taxon>Bacteria</taxon>
        <taxon>Pseudomonadati</taxon>
        <taxon>Bacteroidota</taxon>
        <taxon>Chitinophagia</taxon>
        <taxon>Chitinophagales</taxon>
        <taxon>Chitinophagaceae</taxon>
        <taxon>Chitinophaga</taxon>
    </lineage>
</organism>
<protein>
    <submittedName>
        <fullName evidence="1">Uncharacterized protein</fullName>
    </submittedName>
</protein>
<reference evidence="1 2" key="1">
    <citation type="submission" date="2018-03" db="EMBL/GenBank/DDBJ databases">
        <title>Genomic Encyclopedia of Archaeal and Bacterial Type Strains, Phase II (KMG-II): from individual species to whole genera.</title>
        <authorList>
            <person name="Goeker M."/>
        </authorList>
    </citation>
    <scope>NUCLEOTIDE SEQUENCE [LARGE SCALE GENOMIC DNA]</scope>
    <source>
        <strain evidence="1 2">DSM 18107</strain>
    </source>
</reference>
<evidence type="ECO:0000313" key="2">
    <source>
        <dbReference type="Proteomes" id="UP000240978"/>
    </source>
</evidence>
<comment type="caution">
    <text evidence="1">The sequence shown here is derived from an EMBL/GenBank/DDBJ whole genome shotgun (WGS) entry which is preliminary data.</text>
</comment>
<evidence type="ECO:0000313" key="1">
    <source>
        <dbReference type="EMBL" id="PSL21454.1"/>
    </source>
</evidence>
<dbReference type="EMBL" id="PYGK01000023">
    <property type="protein sequence ID" value="PSL21454.1"/>
    <property type="molecule type" value="Genomic_DNA"/>
</dbReference>
<dbReference type="AlphaFoldDB" id="A0A2P8FID3"/>
<name>A0A2P8FID3_9BACT</name>
<dbReference type="Proteomes" id="UP000240978">
    <property type="component" value="Unassembled WGS sequence"/>
</dbReference>
<sequence>MQQVHRMQHQCSEAMKPFTAKHYSRHSFLTNSYNLQSYLIKNKGFSLNKKNKFSQIHSTLAS</sequence>
<proteinExistence type="predicted"/>
<keyword evidence="2" id="KW-1185">Reference proteome</keyword>